<gene>
    <name evidence="1" type="ORF">B0H17DRAFT_1140907</name>
</gene>
<organism evidence="1 2">
    <name type="scientific">Mycena rosella</name>
    <name type="common">Pink bonnet</name>
    <name type="synonym">Agaricus rosellus</name>
    <dbReference type="NCBI Taxonomy" id="1033263"/>
    <lineage>
        <taxon>Eukaryota</taxon>
        <taxon>Fungi</taxon>
        <taxon>Dikarya</taxon>
        <taxon>Basidiomycota</taxon>
        <taxon>Agaricomycotina</taxon>
        <taxon>Agaricomycetes</taxon>
        <taxon>Agaricomycetidae</taxon>
        <taxon>Agaricales</taxon>
        <taxon>Marasmiineae</taxon>
        <taxon>Mycenaceae</taxon>
        <taxon>Mycena</taxon>
    </lineage>
</organism>
<comment type="caution">
    <text evidence="1">The sequence shown here is derived from an EMBL/GenBank/DDBJ whole genome shotgun (WGS) entry which is preliminary data.</text>
</comment>
<sequence length="176" mass="20055">MVECRWVGARFPVPEIRARWLKGESETLARNRTLSVSRRSNVKSLRQIAAEEVEHDRQGLGRSTLCARTAAINTRRNAPPTLGASALEVAKIEDTVACWSCGGFDVFKSATLRKRDSLAGKLCARGVAGRHRRGRRVSNYLRLLDLKLKLKLIAMRIANWIWEWIERREIALQFFP</sequence>
<evidence type="ECO:0000313" key="2">
    <source>
        <dbReference type="Proteomes" id="UP001221757"/>
    </source>
</evidence>
<dbReference type="Proteomes" id="UP001221757">
    <property type="component" value="Unassembled WGS sequence"/>
</dbReference>
<evidence type="ECO:0000313" key="1">
    <source>
        <dbReference type="EMBL" id="KAJ7673436.1"/>
    </source>
</evidence>
<protein>
    <submittedName>
        <fullName evidence="1">Uncharacterized protein</fullName>
    </submittedName>
</protein>
<proteinExistence type="predicted"/>
<dbReference type="AlphaFoldDB" id="A0AAD7GBE7"/>
<keyword evidence="2" id="KW-1185">Reference proteome</keyword>
<name>A0AAD7GBE7_MYCRO</name>
<accession>A0AAD7GBE7</accession>
<dbReference type="EMBL" id="JARKIE010000162">
    <property type="protein sequence ID" value="KAJ7673436.1"/>
    <property type="molecule type" value="Genomic_DNA"/>
</dbReference>
<reference evidence="1" key="1">
    <citation type="submission" date="2023-03" db="EMBL/GenBank/DDBJ databases">
        <title>Massive genome expansion in bonnet fungi (Mycena s.s.) driven by repeated elements and novel gene families across ecological guilds.</title>
        <authorList>
            <consortium name="Lawrence Berkeley National Laboratory"/>
            <person name="Harder C.B."/>
            <person name="Miyauchi S."/>
            <person name="Viragh M."/>
            <person name="Kuo A."/>
            <person name="Thoen E."/>
            <person name="Andreopoulos B."/>
            <person name="Lu D."/>
            <person name="Skrede I."/>
            <person name="Drula E."/>
            <person name="Henrissat B."/>
            <person name="Morin E."/>
            <person name="Kohler A."/>
            <person name="Barry K."/>
            <person name="LaButti K."/>
            <person name="Morin E."/>
            <person name="Salamov A."/>
            <person name="Lipzen A."/>
            <person name="Mereny Z."/>
            <person name="Hegedus B."/>
            <person name="Baldrian P."/>
            <person name="Stursova M."/>
            <person name="Weitz H."/>
            <person name="Taylor A."/>
            <person name="Grigoriev I.V."/>
            <person name="Nagy L.G."/>
            <person name="Martin F."/>
            <person name="Kauserud H."/>
        </authorList>
    </citation>
    <scope>NUCLEOTIDE SEQUENCE</scope>
    <source>
        <strain evidence="1">CBHHK067</strain>
    </source>
</reference>